<evidence type="ECO:0000313" key="3">
    <source>
        <dbReference type="Proteomes" id="UP000824782"/>
    </source>
</evidence>
<feature type="compositionally biased region" description="Basic and acidic residues" evidence="1">
    <location>
        <begin position="19"/>
        <end position="36"/>
    </location>
</feature>
<comment type="caution">
    <text evidence="2">The sequence shown here is derived from an EMBL/GenBank/DDBJ whole genome shotgun (WGS) entry which is preliminary data.</text>
</comment>
<gene>
    <name evidence="2" type="ORF">GDO81_012036</name>
</gene>
<evidence type="ECO:0000313" key="2">
    <source>
        <dbReference type="EMBL" id="KAG8572406.1"/>
    </source>
</evidence>
<organism evidence="2 3">
    <name type="scientific">Engystomops pustulosus</name>
    <name type="common">Tungara frog</name>
    <name type="synonym">Physalaemus pustulosus</name>
    <dbReference type="NCBI Taxonomy" id="76066"/>
    <lineage>
        <taxon>Eukaryota</taxon>
        <taxon>Metazoa</taxon>
        <taxon>Chordata</taxon>
        <taxon>Craniata</taxon>
        <taxon>Vertebrata</taxon>
        <taxon>Euteleostomi</taxon>
        <taxon>Amphibia</taxon>
        <taxon>Batrachia</taxon>
        <taxon>Anura</taxon>
        <taxon>Neobatrachia</taxon>
        <taxon>Hyloidea</taxon>
        <taxon>Leptodactylidae</taxon>
        <taxon>Leiuperinae</taxon>
        <taxon>Engystomops</taxon>
    </lineage>
</organism>
<sequence length="106" mass="12252">MTGVIDKASTSQQTGGGGRSEDKQQKDNLKQKDKGSLEQTDAWLQQQVTRYKTEAENAIKAKEQVSMEKRRLQRELRKAMHKMEEMEMKNSQLLNRKEKTKSVTSH</sequence>
<reference evidence="2" key="1">
    <citation type="thesis" date="2020" institute="ProQuest LLC" country="789 East Eisenhower Parkway, Ann Arbor, MI, USA">
        <title>Comparative Genomics and Chromosome Evolution.</title>
        <authorList>
            <person name="Mudd A.B."/>
        </authorList>
    </citation>
    <scope>NUCLEOTIDE SEQUENCE</scope>
    <source>
        <strain evidence="2">237g6f4</strain>
        <tissue evidence="2">Blood</tissue>
    </source>
</reference>
<accession>A0AAV7BIS7</accession>
<feature type="region of interest" description="Disordered" evidence="1">
    <location>
        <begin position="85"/>
        <end position="106"/>
    </location>
</feature>
<keyword evidence="3" id="KW-1185">Reference proteome</keyword>
<dbReference type="Proteomes" id="UP000824782">
    <property type="component" value="Unassembled WGS sequence"/>
</dbReference>
<protein>
    <submittedName>
        <fullName evidence="2">Uncharacterized protein</fullName>
    </submittedName>
</protein>
<proteinExistence type="predicted"/>
<dbReference type="EMBL" id="WNYA01000005">
    <property type="protein sequence ID" value="KAG8572406.1"/>
    <property type="molecule type" value="Genomic_DNA"/>
</dbReference>
<name>A0AAV7BIS7_ENGPU</name>
<dbReference type="AlphaFoldDB" id="A0AAV7BIS7"/>
<evidence type="ECO:0000256" key="1">
    <source>
        <dbReference type="SAM" id="MobiDB-lite"/>
    </source>
</evidence>
<feature type="region of interest" description="Disordered" evidence="1">
    <location>
        <begin position="1"/>
        <end position="41"/>
    </location>
</feature>
<feature type="compositionally biased region" description="Basic and acidic residues" evidence="1">
    <location>
        <begin position="95"/>
        <end position="106"/>
    </location>
</feature>